<dbReference type="Proteomes" id="UP000054217">
    <property type="component" value="Unassembled WGS sequence"/>
</dbReference>
<feature type="compositionally biased region" description="Basic and acidic residues" evidence="1">
    <location>
        <begin position="2537"/>
        <end position="2563"/>
    </location>
</feature>
<reference evidence="7" key="2">
    <citation type="submission" date="2015-01" db="EMBL/GenBank/DDBJ databases">
        <title>Evolutionary Origins and Diversification of the Mycorrhizal Mutualists.</title>
        <authorList>
            <consortium name="DOE Joint Genome Institute"/>
            <consortium name="Mycorrhizal Genomics Consortium"/>
            <person name="Kohler A."/>
            <person name="Kuo A."/>
            <person name="Nagy L.G."/>
            <person name="Floudas D."/>
            <person name="Copeland A."/>
            <person name="Barry K.W."/>
            <person name="Cichocki N."/>
            <person name="Veneault-Fourrey C."/>
            <person name="LaButti K."/>
            <person name="Lindquist E.A."/>
            <person name="Lipzen A."/>
            <person name="Lundell T."/>
            <person name="Morin E."/>
            <person name="Murat C."/>
            <person name="Riley R."/>
            <person name="Ohm R."/>
            <person name="Sun H."/>
            <person name="Tunlid A."/>
            <person name="Henrissat B."/>
            <person name="Grigoriev I.V."/>
            <person name="Hibbett D.S."/>
            <person name="Martin F."/>
        </authorList>
    </citation>
    <scope>NUCLEOTIDE SEQUENCE [LARGE SCALE GENOMIC DNA]</scope>
    <source>
        <strain evidence="7">Marx 270</strain>
    </source>
</reference>
<feature type="compositionally biased region" description="Polar residues" evidence="1">
    <location>
        <begin position="2473"/>
        <end position="2486"/>
    </location>
</feature>
<gene>
    <name evidence="6" type="ORF">M404DRAFT_690802</name>
</gene>
<feature type="compositionally biased region" description="Low complexity" evidence="1">
    <location>
        <begin position="1775"/>
        <end position="1787"/>
    </location>
</feature>
<feature type="compositionally biased region" description="Basic and acidic residues" evidence="1">
    <location>
        <begin position="2462"/>
        <end position="2472"/>
    </location>
</feature>
<evidence type="ECO:0000259" key="5">
    <source>
        <dbReference type="SMART" id="SM01216"/>
    </source>
</evidence>
<proteinExistence type="predicted"/>
<evidence type="ECO:0000313" key="6">
    <source>
        <dbReference type="EMBL" id="KIO12707.1"/>
    </source>
</evidence>
<dbReference type="HOGENOM" id="CLU_000202_1_0_1"/>
<dbReference type="Pfam" id="PF10344">
    <property type="entry name" value="Hobbit"/>
    <property type="match status" value="2"/>
</dbReference>
<keyword evidence="2" id="KW-1133">Transmembrane helix</keyword>
<evidence type="ECO:0000256" key="1">
    <source>
        <dbReference type="SAM" id="MobiDB-lite"/>
    </source>
</evidence>
<dbReference type="SMART" id="SM01215">
    <property type="entry name" value="Fmp27_SW"/>
    <property type="match status" value="1"/>
</dbReference>
<organism evidence="6 7">
    <name type="scientific">Pisolithus tinctorius Marx 270</name>
    <dbReference type="NCBI Taxonomy" id="870435"/>
    <lineage>
        <taxon>Eukaryota</taxon>
        <taxon>Fungi</taxon>
        <taxon>Dikarya</taxon>
        <taxon>Basidiomycota</taxon>
        <taxon>Agaricomycotina</taxon>
        <taxon>Agaricomycetes</taxon>
        <taxon>Agaricomycetidae</taxon>
        <taxon>Boletales</taxon>
        <taxon>Sclerodermatineae</taxon>
        <taxon>Pisolithaceae</taxon>
        <taxon>Pisolithus</taxon>
    </lineage>
</organism>
<dbReference type="PANTHER" id="PTHR15678:SF6">
    <property type="entry name" value="BRIDGE-LIKE LIPID TRANSFER PROTEIN FAMILY MEMBER 2"/>
    <property type="match status" value="1"/>
</dbReference>
<dbReference type="FunCoup" id="A0A0C3KT67">
    <property type="interactions" value="194"/>
</dbReference>
<feature type="compositionally biased region" description="Polar residues" evidence="1">
    <location>
        <begin position="2773"/>
        <end position="2782"/>
    </location>
</feature>
<dbReference type="SMART" id="SM01216">
    <property type="entry name" value="Fmp27_WPPW"/>
    <property type="match status" value="1"/>
</dbReference>
<dbReference type="SMART" id="SM01214">
    <property type="entry name" value="Fmp27_GFWDK"/>
    <property type="match status" value="1"/>
</dbReference>
<evidence type="ECO:0000259" key="4">
    <source>
        <dbReference type="SMART" id="SM01215"/>
    </source>
</evidence>
<protein>
    <recommendedName>
        <fullName evidence="8">FMP27 GFWDK domain-containing protein</fullName>
    </recommendedName>
</protein>
<accession>A0A0C3KT67</accession>
<dbReference type="InterPro" id="IPR019415">
    <property type="entry name" value="FMP27_SW_RBG"/>
</dbReference>
<evidence type="ECO:0000259" key="3">
    <source>
        <dbReference type="SMART" id="SM01214"/>
    </source>
</evidence>
<dbReference type="EMBL" id="KN831947">
    <property type="protein sequence ID" value="KIO12707.1"/>
    <property type="molecule type" value="Genomic_DNA"/>
</dbReference>
<feature type="domain" description="FMP27 WPPW motif-containing RBG unit" evidence="5">
    <location>
        <begin position="1700"/>
        <end position="2137"/>
    </location>
</feature>
<dbReference type="PANTHER" id="PTHR15678">
    <property type="entry name" value="ANTIGEN MLAA-22-RELATED"/>
    <property type="match status" value="1"/>
</dbReference>
<feature type="region of interest" description="Disordered" evidence="1">
    <location>
        <begin position="2525"/>
        <end position="2563"/>
    </location>
</feature>
<feature type="compositionally biased region" description="Low complexity" evidence="1">
    <location>
        <begin position="2694"/>
        <end position="2703"/>
    </location>
</feature>
<feature type="compositionally biased region" description="Polar residues" evidence="1">
    <location>
        <begin position="2722"/>
        <end position="2740"/>
    </location>
</feature>
<keyword evidence="2" id="KW-0812">Transmembrane</keyword>
<name>A0A0C3KT67_PISTI</name>
<dbReference type="STRING" id="870435.A0A0C3KT67"/>
<feature type="transmembrane region" description="Helical" evidence="2">
    <location>
        <begin position="34"/>
        <end position="60"/>
    </location>
</feature>
<keyword evidence="2" id="KW-0472">Membrane</keyword>
<feature type="region of interest" description="Disordered" evidence="1">
    <location>
        <begin position="1763"/>
        <end position="1791"/>
    </location>
</feature>
<feature type="domain" description="FMP27/BLTP2/Hobbit GFWDK motif-containing RBG unit" evidence="3">
    <location>
        <begin position="1309"/>
        <end position="1462"/>
    </location>
</feature>
<feature type="region of interest" description="Disordered" evidence="1">
    <location>
        <begin position="2665"/>
        <end position="2782"/>
    </location>
</feature>
<feature type="region of interest" description="Disordered" evidence="1">
    <location>
        <begin position="2461"/>
        <end position="2505"/>
    </location>
</feature>
<dbReference type="InterPro" id="IPR019441">
    <property type="entry name" value="FMP27/BLTP2/Hobbit_GFWDK_RBG"/>
</dbReference>
<dbReference type="InterPro" id="IPR045167">
    <property type="entry name" value="Hobbit"/>
</dbReference>
<dbReference type="OrthoDB" id="1562405at2759"/>
<evidence type="ECO:0008006" key="8">
    <source>
        <dbReference type="Google" id="ProtNLM"/>
    </source>
</evidence>
<feature type="domain" description="FMP27 SW motif-containing RBG unit" evidence="4">
    <location>
        <begin position="1187"/>
        <end position="1291"/>
    </location>
</feature>
<evidence type="ECO:0000313" key="7">
    <source>
        <dbReference type="Proteomes" id="UP000054217"/>
    </source>
</evidence>
<dbReference type="InterPro" id="IPR019449">
    <property type="entry name" value="FMP27_WPPW_RBG"/>
</dbReference>
<evidence type="ECO:0000256" key="2">
    <source>
        <dbReference type="SAM" id="Phobius"/>
    </source>
</evidence>
<dbReference type="InParanoid" id="A0A0C3KT67"/>
<feature type="compositionally biased region" description="Polar residues" evidence="1">
    <location>
        <begin position="2667"/>
        <end position="2678"/>
    </location>
</feature>
<keyword evidence="7" id="KW-1185">Reference proteome</keyword>
<reference evidence="6 7" key="1">
    <citation type="submission" date="2014-04" db="EMBL/GenBank/DDBJ databases">
        <authorList>
            <consortium name="DOE Joint Genome Institute"/>
            <person name="Kuo A."/>
            <person name="Kohler A."/>
            <person name="Costa M.D."/>
            <person name="Nagy L.G."/>
            <person name="Floudas D."/>
            <person name="Copeland A."/>
            <person name="Barry K.W."/>
            <person name="Cichocki N."/>
            <person name="Veneault-Fourrey C."/>
            <person name="LaButti K."/>
            <person name="Lindquist E.A."/>
            <person name="Lipzen A."/>
            <person name="Lundell T."/>
            <person name="Morin E."/>
            <person name="Murat C."/>
            <person name="Sun H."/>
            <person name="Tunlid A."/>
            <person name="Henrissat B."/>
            <person name="Grigoriev I.V."/>
            <person name="Hibbett D.S."/>
            <person name="Martin F."/>
            <person name="Nordberg H.P."/>
            <person name="Cantor M.N."/>
            <person name="Hua S.X."/>
        </authorList>
    </citation>
    <scope>NUCLEOTIDE SEQUENCE [LARGE SCALE GENOMIC DNA]</scope>
    <source>
        <strain evidence="6 7">Marx 270</strain>
    </source>
</reference>
<sequence length="2782" mass="310264">MLSSQLVSGQSKLVLGGLVVASCALLCPPDPYFWISIFAWCLGLAVFLSFIRAYLAPFVLTRFSNHIRVRSVSLRSIRGLYFRKGNRTWHIDRFAYTYSPSRDGTSKGLCFRIEGFKLEVDAVRAPQANPRSKHRRGLALTDFSPSPLALYIWSIVSNLYSVFDPMIRPASRLIVTSILRQFILLIPRLTETLQLEVDRATMSFNSVPEMCICAENVVLKGHVSFTQSSQGRRVEEPHQSEGYQTLNARALAMGAWKSRLVNNFQRTWTRTWDHTLGLTTGSMAFDLVAGGIESSSFGHGEKELLVCISSPIFIAGSARFSPRTGTVEPSSLQSHIKVGGIQINVDAIQAILSTLPISQAEEAPCSPGSATGLIVSPWVRTPFSAMSLNSEYAGSQVEKREKRTSLPVELVRSVEISLGSITVSKILGGGHYQLVARGSSCSFEPSDSTTHSAHYAWLGKRSPLSTAYHSSLIMQDISLFKVEAATRRRGERPLIFVGSTTVHGSIADWPAITPVDPVLRGGATACVLLDVKIATLSLTDKLDLLMQLEGGRSSENMPQWDDQPLLPAILSPVPQVVFSFAVGSISARMECLSQSKELIIMEVDTNGIILNATSSFYSGPSMIAHGGAYDVTQDYVPLRMTIPLRCVLHPVFLRLRCNSIKSTGKRMSRWGSESTLSDTVFCLETVEVNGTLTAFGELHNEDQPIMARLNTRSFFTTLHCRTEAALFELWHPKRLEILSTLLSSLPSSRLSTRPSRGPPTLPTGYSLSLAIARTVLFVTGPDINPTADEALTLGVAFSTGISSQFCSVGADHIRSVTYSRSESQDRQKLFLPPNRLGEAILSARASNPSTGGVAFGKLMLWNTNLRSAAADQFSMDDPLILERDNTILDAKRIVSMQNFSIDMKCTVQPSSPVRIGCDGSFTIDSFTLFFDLSLVHSASAALRTLQRLKQCTGVSSSPSPQRPSTSVTLNGTMKVFRARLSFLDQRIVARVNHIDISTNPDGNQGYIDSLFLWVPVEAPKARAINGTSWEELGRMYRCTLLLKKSLSNQVNVATDSLRVRIPYGYVLAELSQATVITVKAMRHLMHMMMVGKYTPMPVPVAEDAKRVPDIAFTCRVLCLEAADDPFESQLGFNYRVGLEAARSRHRREEAFDAKASAIVSGISASRDPQSLHSDYHFDGNHSITLQEARCRLDMAHSMDWMLRHQRQSRERAIQEDSVFQLLHGSIPLKRPTKVPDLIWPADIQRVPPLIRVIISGLRLRVNEPSFSLQRLHDFLHEQGNGVPHQTSYSLLVPMHLTLALASLQVSLRDYPLPLLYIPPLSDGDDSCTFLFDSDLVVAEELGPESSVEWIPCPFYDSDELPIHNTQMLLKVPKTLMPVKTYAQPSIQVSAHGPTAFAWGVSYSPVLQDVVRVLESLTPEARDPSPPLGFWDKLGLVFHWRIHVWFKEEIRLYLKGSRNPYVLENEGAGFAFCWQGKPRINIGFENDAREVVQVSSDAMLIVIPKFDSPRITALTQGRLVSRSDCVKICAKLSSGVRFGVGIVFERTCGSECKTCTGSTFDRLCRKFTFRPHYDVQLVRASEATVAEARQDSYEQFRSDFLHLSISLASGLCHSEATPPPSSLHLTPKAFTNFWSWWGLFDDLAVPIRQGSYYPQKQMSPKFSRHLATIKYRISLPQVFITHTYLDDTKESWVNGTTCFVGMKAKVNLLQADLHQREQETIAPGKVPDSIQVVRHKPFYAAEVIMKDLDVRVLQATFSEPLKQAVPVSSGPDNSPKKPLSSSSEMPSSWMDNDDFVETDWSPQQQPRVQLLRVLSCPKLTYFKRHSQHAEIQAENSKFGNEDTHICLLGCEPSVPQVEISLAKARISVLQEEMKSTENIEKHRALDRMIILLGEYVAHLREMDQLSETALSNLSNYYMPSDLISASEWADFENVYQVHAPSLFMCDSVRDLLIQYYNCSRARRGFEYHMATRAVKFIRDQAETLMPRPNDQNADKMKTSVNAAQAAASALRRILTRERGSTSLDIQSEVPPVPLEVNPLDGWEEGVILRKSHFCLLLKPQIILLNTESSNGIAEASTVVLAAVQAKLQSFKIMDASNLEDAVSGTIITRNYVSLDGLQTFCPTLANSHGDGPVPLEVLIDYRCESDAFDRIVPQTNATGHYDRFNRLRLRTKIAPSNRVYGEHPSNSRHTHLYDETDLIEVRVPQFTVSADTRHFQFISDIITNLVLFSDVAHKARLEKLETLLFAYDFTDLRSAAQVVTDLQNRLRSAIDTYNDVVRQLQGHRSEPKLEILKLQAHVHLLAEELNLIFDAIRLAQSKADDNIDQKSALLLRASSSEISWRMNDERRELLAKLALQNIDFTWLSKQDSSTVSRLTIYDLQAFDGSPHAIWTETVSKYEEPSNHSSNKRDLFLDANWIILAPVGGITIYEKFQVDFHPIRLQLDARLGQRIMEYIWPSRRGRDRKAAYDSHQGNEEVSGQSATRTSFDSPRLLQKPRTSLDSGGLTPWKKLGGSRSFTDLRSAATESAHSLHGVQELEPDSRDNSRGDRKDTRGEPRKDDAVEMKSRSSQKTFILVKISSFELLLSIMKAESFECRDARIRTHALEIRNQTWSFEELVDQFIPSDLTWKGWVRMAFQQPLIPVLPVARELFSKTKLIASKGATRADSRLSPSINTANRSKYTAKDDTVRGKRPRRSSSSTRPGGSEASTISMTGLPLSEEGEVTTEQTSVGITRDTSSNNSRGRTRLLSVFSRGKGAARGPLYSSMDHSSCDDPSGSTTAPSGS</sequence>